<protein>
    <submittedName>
        <fullName evidence="2">DUF6524 family protein</fullName>
    </submittedName>
</protein>
<feature type="transmembrane region" description="Helical" evidence="1">
    <location>
        <begin position="100"/>
        <end position="119"/>
    </location>
</feature>
<reference evidence="2" key="1">
    <citation type="submission" date="2023-07" db="EMBL/GenBank/DDBJ databases">
        <title>Genome content predicts the carbon catabolic preferences of heterotrophic bacteria.</title>
        <authorList>
            <person name="Gralka M."/>
        </authorList>
    </citation>
    <scope>NUCLEOTIDE SEQUENCE</scope>
    <source>
        <strain evidence="2">I3M17_2</strain>
    </source>
</reference>
<dbReference type="AlphaFoldDB" id="A0AAW7X549"/>
<comment type="caution">
    <text evidence="2">The sequence shown here is derived from an EMBL/GenBank/DDBJ whole genome shotgun (WGS) entry which is preliminary data.</text>
</comment>
<dbReference type="RefSeq" id="WP_011466498.1">
    <property type="nucleotide sequence ID" value="NZ_CP123764.1"/>
</dbReference>
<keyword evidence="1" id="KW-0472">Membrane</keyword>
<dbReference type="Proteomes" id="UP001169760">
    <property type="component" value="Unassembled WGS sequence"/>
</dbReference>
<keyword evidence="1" id="KW-0812">Transmembrane</keyword>
<dbReference type="InterPro" id="IPR045387">
    <property type="entry name" value="DUF6524"/>
</dbReference>
<feature type="transmembrane region" description="Helical" evidence="1">
    <location>
        <begin position="42"/>
        <end position="61"/>
    </location>
</feature>
<dbReference type="Pfam" id="PF20134">
    <property type="entry name" value="DUF6524"/>
    <property type="match status" value="1"/>
</dbReference>
<dbReference type="GeneID" id="98611730"/>
<evidence type="ECO:0000313" key="2">
    <source>
        <dbReference type="EMBL" id="MDO6422687.1"/>
    </source>
</evidence>
<feature type="transmembrane region" description="Helical" evidence="1">
    <location>
        <begin position="68"/>
        <end position="88"/>
    </location>
</feature>
<evidence type="ECO:0000256" key="1">
    <source>
        <dbReference type="SAM" id="Phobius"/>
    </source>
</evidence>
<sequence length="138" mass="15222">MQKFTWSGFGLRFLFALVLVLATYNPTGYSYAHWFGNLFPSITAAVALCGIVLTIGWVVYVRATLRSLGPIGLGLTGALFGCLIWLFIDLGWLSLENISVITWLILIVLAAILALGMSWSHVRRRLSGQVDTDDLDDN</sequence>
<organism evidence="2 3">
    <name type="scientific">Saccharophagus degradans</name>
    <dbReference type="NCBI Taxonomy" id="86304"/>
    <lineage>
        <taxon>Bacteria</taxon>
        <taxon>Pseudomonadati</taxon>
        <taxon>Pseudomonadota</taxon>
        <taxon>Gammaproteobacteria</taxon>
        <taxon>Cellvibrionales</taxon>
        <taxon>Cellvibrionaceae</taxon>
        <taxon>Saccharophagus</taxon>
    </lineage>
</organism>
<dbReference type="EMBL" id="JAUOPB010000006">
    <property type="protein sequence ID" value="MDO6422687.1"/>
    <property type="molecule type" value="Genomic_DNA"/>
</dbReference>
<name>A0AAW7X549_9GAMM</name>
<proteinExistence type="predicted"/>
<gene>
    <name evidence="2" type="ORF">Q4521_09395</name>
</gene>
<accession>A0AAW7X549</accession>
<keyword evidence="1" id="KW-1133">Transmembrane helix</keyword>
<evidence type="ECO:0000313" key="3">
    <source>
        <dbReference type="Proteomes" id="UP001169760"/>
    </source>
</evidence>